<reference evidence="1 2" key="1">
    <citation type="journal article" date="2015" name="Stand. Genomic Sci.">
        <title>Genomic Encyclopedia of Bacterial and Archaeal Type Strains, Phase III: the genomes of soil and plant-associated and newly described type strains.</title>
        <authorList>
            <person name="Whitman W.B."/>
            <person name="Woyke T."/>
            <person name="Klenk H.P."/>
            <person name="Zhou Y."/>
            <person name="Lilburn T.G."/>
            <person name="Beck B.J."/>
            <person name="De Vos P."/>
            <person name="Vandamme P."/>
            <person name="Eisen J.A."/>
            <person name="Garrity G."/>
            <person name="Hugenholtz P."/>
            <person name="Kyrpides N.C."/>
        </authorList>
    </citation>
    <scope>NUCLEOTIDE SEQUENCE [LARGE SCALE GENOMIC DNA]</scope>
    <source>
        <strain evidence="1 2">A3</strain>
    </source>
</reference>
<name>A0A4R2I8U8_9GAMM</name>
<keyword evidence="2" id="KW-1185">Reference proteome</keyword>
<comment type="caution">
    <text evidence="1">The sequence shown here is derived from an EMBL/GenBank/DDBJ whole genome shotgun (WGS) entry which is preliminary data.</text>
</comment>
<sequence length="56" mass="5869">MSVFAGALNMKNAGHTKKGADEKAFTRLAPCASCFKLPFLVSSQPVPDAGSFPIGR</sequence>
<evidence type="ECO:0000313" key="1">
    <source>
        <dbReference type="EMBL" id="TCO40821.1"/>
    </source>
</evidence>
<proteinExistence type="predicted"/>
<organism evidence="1 2">
    <name type="scientific">Dokdonella fugitiva</name>
    <dbReference type="NCBI Taxonomy" id="328517"/>
    <lineage>
        <taxon>Bacteria</taxon>
        <taxon>Pseudomonadati</taxon>
        <taxon>Pseudomonadota</taxon>
        <taxon>Gammaproteobacteria</taxon>
        <taxon>Lysobacterales</taxon>
        <taxon>Rhodanobacteraceae</taxon>
        <taxon>Dokdonella</taxon>
    </lineage>
</organism>
<accession>A0A4R2I8U8</accession>
<dbReference type="EMBL" id="SLWQ01000004">
    <property type="protein sequence ID" value="TCO40821.1"/>
    <property type="molecule type" value="Genomic_DNA"/>
</dbReference>
<dbReference type="Proteomes" id="UP000294862">
    <property type="component" value="Unassembled WGS sequence"/>
</dbReference>
<protein>
    <submittedName>
        <fullName evidence="1">Uncharacterized protein</fullName>
    </submittedName>
</protein>
<evidence type="ECO:0000313" key="2">
    <source>
        <dbReference type="Proteomes" id="UP000294862"/>
    </source>
</evidence>
<gene>
    <name evidence="1" type="ORF">EV148_104183</name>
</gene>
<dbReference type="AlphaFoldDB" id="A0A4R2I8U8"/>